<name>A0A402ACJ7_9CHLR</name>
<dbReference type="SMART" id="SM00387">
    <property type="entry name" value="HATPase_c"/>
    <property type="match status" value="1"/>
</dbReference>
<dbReference type="NCBIfam" id="TIGR00229">
    <property type="entry name" value="sensory_box"/>
    <property type="match status" value="1"/>
</dbReference>
<dbReference type="InterPro" id="IPR036890">
    <property type="entry name" value="HATPase_C_sf"/>
</dbReference>
<dbReference type="RefSeq" id="WP_126548633.1">
    <property type="nucleotide sequence ID" value="NZ_BIFS01000001.1"/>
</dbReference>
<feature type="domain" description="PAC" evidence="9">
    <location>
        <begin position="233"/>
        <end position="285"/>
    </location>
</feature>
<dbReference type="PANTHER" id="PTHR43547:SF2">
    <property type="entry name" value="HYBRID SIGNAL TRANSDUCTION HISTIDINE KINASE C"/>
    <property type="match status" value="1"/>
</dbReference>
<dbReference type="Gene3D" id="1.10.287.130">
    <property type="match status" value="1"/>
</dbReference>
<evidence type="ECO:0000313" key="10">
    <source>
        <dbReference type="EMBL" id="GCE16815.1"/>
    </source>
</evidence>
<evidence type="ECO:0000313" key="11">
    <source>
        <dbReference type="Proteomes" id="UP000287188"/>
    </source>
</evidence>
<dbReference type="SUPFAM" id="SSF55785">
    <property type="entry name" value="PYP-like sensor domain (PAS domain)"/>
    <property type="match status" value="2"/>
</dbReference>
<proteinExistence type="predicted"/>
<organism evidence="10 11">
    <name type="scientific">Dictyobacter kobayashii</name>
    <dbReference type="NCBI Taxonomy" id="2014872"/>
    <lineage>
        <taxon>Bacteria</taxon>
        <taxon>Bacillati</taxon>
        <taxon>Chloroflexota</taxon>
        <taxon>Ktedonobacteria</taxon>
        <taxon>Ktedonobacterales</taxon>
        <taxon>Dictyobacteraceae</taxon>
        <taxon>Dictyobacter</taxon>
    </lineage>
</organism>
<dbReference type="SUPFAM" id="SSF47384">
    <property type="entry name" value="Homodimeric domain of signal transducing histidine kinase"/>
    <property type="match status" value="1"/>
</dbReference>
<dbReference type="SMART" id="SM00086">
    <property type="entry name" value="PAC"/>
    <property type="match status" value="1"/>
</dbReference>
<evidence type="ECO:0000256" key="2">
    <source>
        <dbReference type="ARBA" id="ARBA00012438"/>
    </source>
</evidence>
<dbReference type="Pfam" id="PF00512">
    <property type="entry name" value="HisKA"/>
    <property type="match status" value="1"/>
</dbReference>
<dbReference type="PROSITE" id="PS50112">
    <property type="entry name" value="PAS"/>
    <property type="match status" value="1"/>
</dbReference>
<dbReference type="PROSITE" id="PS50109">
    <property type="entry name" value="HIS_KIN"/>
    <property type="match status" value="1"/>
</dbReference>
<feature type="domain" description="PAS" evidence="8">
    <location>
        <begin position="21"/>
        <end position="59"/>
    </location>
</feature>
<dbReference type="PROSITE" id="PS50113">
    <property type="entry name" value="PAC"/>
    <property type="match status" value="1"/>
</dbReference>
<feature type="domain" description="Histidine kinase" evidence="7">
    <location>
        <begin position="289"/>
        <end position="522"/>
    </location>
</feature>
<dbReference type="EMBL" id="BIFS01000001">
    <property type="protein sequence ID" value="GCE16815.1"/>
    <property type="molecule type" value="Genomic_DNA"/>
</dbReference>
<dbReference type="InterPro" id="IPR005467">
    <property type="entry name" value="His_kinase_dom"/>
</dbReference>
<dbReference type="PRINTS" id="PR00344">
    <property type="entry name" value="BCTRLSENSOR"/>
</dbReference>
<dbReference type="Pfam" id="PF13426">
    <property type="entry name" value="PAS_9"/>
    <property type="match status" value="1"/>
</dbReference>
<dbReference type="Pfam" id="PF02518">
    <property type="entry name" value="HATPase_c"/>
    <property type="match status" value="1"/>
</dbReference>
<accession>A0A402ACJ7</accession>
<gene>
    <name evidence="10" type="ORF">KDK_06150</name>
</gene>
<dbReference type="InterPro" id="IPR001610">
    <property type="entry name" value="PAC"/>
</dbReference>
<keyword evidence="5" id="KW-0418">Kinase</keyword>
<dbReference type="EC" id="2.7.13.3" evidence="2"/>
<dbReference type="AlphaFoldDB" id="A0A402ACJ7"/>
<dbReference type="GO" id="GO:0000155">
    <property type="term" value="F:phosphorelay sensor kinase activity"/>
    <property type="evidence" value="ECO:0007669"/>
    <property type="project" value="InterPro"/>
</dbReference>
<dbReference type="FunFam" id="3.30.565.10:FF:000006">
    <property type="entry name" value="Sensor histidine kinase WalK"/>
    <property type="match status" value="1"/>
</dbReference>
<dbReference type="InterPro" id="IPR003661">
    <property type="entry name" value="HisK_dim/P_dom"/>
</dbReference>
<dbReference type="InterPro" id="IPR003594">
    <property type="entry name" value="HATPase_dom"/>
</dbReference>
<dbReference type="InterPro" id="IPR000700">
    <property type="entry name" value="PAS-assoc_C"/>
</dbReference>
<keyword evidence="3" id="KW-0597">Phosphoprotein</keyword>
<dbReference type="InterPro" id="IPR035965">
    <property type="entry name" value="PAS-like_dom_sf"/>
</dbReference>
<comment type="catalytic activity">
    <reaction evidence="1">
        <text>ATP + protein L-histidine = ADP + protein N-phospho-L-histidine.</text>
        <dbReference type="EC" id="2.7.13.3"/>
    </reaction>
</comment>
<evidence type="ECO:0000259" key="7">
    <source>
        <dbReference type="PROSITE" id="PS50109"/>
    </source>
</evidence>
<dbReference type="PANTHER" id="PTHR43547">
    <property type="entry name" value="TWO-COMPONENT HISTIDINE KINASE"/>
    <property type="match status" value="1"/>
</dbReference>
<dbReference type="SUPFAM" id="SSF55874">
    <property type="entry name" value="ATPase domain of HSP90 chaperone/DNA topoisomerase II/histidine kinase"/>
    <property type="match status" value="1"/>
</dbReference>
<protein>
    <recommendedName>
        <fullName evidence="2">histidine kinase</fullName>
        <ecNumber evidence="2">2.7.13.3</ecNumber>
    </recommendedName>
</protein>
<evidence type="ECO:0000259" key="8">
    <source>
        <dbReference type="PROSITE" id="PS50112"/>
    </source>
</evidence>
<sequence length="526" mass="59152">MPEFIDKTQNTSANLSRLFLSTDILHQVIEQSTDCIKVLDLEGHLIYMNKGGQKLLGIEDLSTCLYAPWETLWPEHERQKLRDAMQGAIAGKTTTFQGDCPTAHGLQKSWRVTVTPTFTSVGDVASLLVISKDVTEEVLACQERDTLQRKLQLEQLRLETIMAQMPSGLSIAEAPSGKLLLHNEEAIRLLRHQLLESPTYAGYVQYGAIHADESSYRPEEYPITRSLTGEVVLQEDMLYRRGDGTITLFSVSAAPVYDTDGNIVFAVSTFYDISQRDELERRKDEFIHIASHELRTPLTSIKANTQLLNRRLKQLQTTPHPLTGDQQGLVDDMATMLERTLKQINVQTRLINDMVDVTRIHTGKLAVNPVPCNLFEVVRNAVIEQQLMIRERKITFDSTFQNLPVLADAMRISQVVNNYLTNALKYSPASSPISVGIEPSSEEVRVWVQDLGPGLSEEEQRRIWKRFYQVPERNENKGTGGVGLGLGLHICQALIEQHNGQVGVDSVPGEGARFWFTLPLQHTEPL</sequence>
<dbReference type="InterPro" id="IPR004358">
    <property type="entry name" value="Sig_transdc_His_kin-like_C"/>
</dbReference>
<evidence type="ECO:0000256" key="5">
    <source>
        <dbReference type="ARBA" id="ARBA00022777"/>
    </source>
</evidence>
<dbReference type="InterPro" id="IPR000014">
    <property type="entry name" value="PAS"/>
</dbReference>
<dbReference type="Gene3D" id="3.30.450.20">
    <property type="entry name" value="PAS domain"/>
    <property type="match status" value="2"/>
</dbReference>
<keyword evidence="4" id="KW-0808">Transferase</keyword>
<dbReference type="CDD" id="cd00075">
    <property type="entry name" value="HATPase"/>
    <property type="match status" value="1"/>
</dbReference>
<comment type="caution">
    <text evidence="10">The sequence shown here is derived from an EMBL/GenBank/DDBJ whole genome shotgun (WGS) entry which is preliminary data.</text>
</comment>
<reference evidence="11" key="1">
    <citation type="submission" date="2018-12" db="EMBL/GenBank/DDBJ databases">
        <title>Tengunoibacter tsumagoiensis gen. nov., sp. nov., Dictyobacter kobayashii sp. nov., D. alpinus sp. nov., and D. joshuensis sp. nov. and description of Dictyobacteraceae fam. nov. within the order Ktedonobacterales isolated from Tengu-no-mugimeshi.</title>
        <authorList>
            <person name="Wang C.M."/>
            <person name="Zheng Y."/>
            <person name="Sakai Y."/>
            <person name="Toyoda A."/>
            <person name="Minakuchi Y."/>
            <person name="Abe K."/>
            <person name="Yokota A."/>
            <person name="Yabe S."/>
        </authorList>
    </citation>
    <scope>NUCLEOTIDE SEQUENCE [LARGE SCALE GENOMIC DNA]</scope>
    <source>
        <strain evidence="11">Uno11</strain>
    </source>
</reference>
<dbReference type="Proteomes" id="UP000287188">
    <property type="component" value="Unassembled WGS sequence"/>
</dbReference>
<dbReference type="CDD" id="cd00082">
    <property type="entry name" value="HisKA"/>
    <property type="match status" value="1"/>
</dbReference>
<dbReference type="Pfam" id="PF08448">
    <property type="entry name" value="PAS_4"/>
    <property type="match status" value="1"/>
</dbReference>
<dbReference type="InterPro" id="IPR036097">
    <property type="entry name" value="HisK_dim/P_sf"/>
</dbReference>
<dbReference type="Gene3D" id="3.30.565.10">
    <property type="entry name" value="Histidine kinase-like ATPase, C-terminal domain"/>
    <property type="match status" value="1"/>
</dbReference>
<evidence type="ECO:0000256" key="1">
    <source>
        <dbReference type="ARBA" id="ARBA00000085"/>
    </source>
</evidence>
<evidence type="ECO:0000259" key="9">
    <source>
        <dbReference type="PROSITE" id="PS50113"/>
    </source>
</evidence>
<dbReference type="OrthoDB" id="137860at2"/>
<evidence type="ECO:0000256" key="6">
    <source>
        <dbReference type="ARBA" id="ARBA00023012"/>
    </source>
</evidence>
<dbReference type="SMART" id="SM00388">
    <property type="entry name" value="HisKA"/>
    <property type="match status" value="1"/>
</dbReference>
<evidence type="ECO:0000256" key="4">
    <source>
        <dbReference type="ARBA" id="ARBA00022679"/>
    </source>
</evidence>
<evidence type="ECO:0000256" key="3">
    <source>
        <dbReference type="ARBA" id="ARBA00022553"/>
    </source>
</evidence>
<keyword evidence="6" id="KW-0902">Two-component regulatory system</keyword>
<dbReference type="InterPro" id="IPR013656">
    <property type="entry name" value="PAS_4"/>
</dbReference>
<keyword evidence="11" id="KW-1185">Reference proteome</keyword>